<evidence type="ECO:0000313" key="4">
    <source>
        <dbReference type="EMBL" id="EFY06992.1"/>
    </source>
</evidence>
<sequence>MVVFSICYYLLNTQRQNYIKREIAFQESTSGLLADSVSSQYFNYINQQIIELLNERINLKNKTSIIEYYNNFISSLSAKDYKNLLNNQSHEINNFNLHLFVYDHDTDSYFYNDADSDLLTASGTAQANRNIQNTLKGEISPSGYFLAINHDNDYYLAYFVHNRKNNRSFALVKNIKELSDRYSKDDQILLNSVRESLNFINEHWSGQILIFKNDKVILQTDPNSNLGSQLPFEYLTRSKEQNYPTELVSLDKQYFLKVNYFKSLDWYLVSIRDADDVFEPILALTKFVIMVGLITVLIAFMLIFLFTRSITASLSNLSKKAYQIAKSDLSDPKAMDLMLSDIKATGTDEIGTLEKAIVHMGKSINDNVNSLITISSKQSRIEGELNAARDIQKGLLPADDALPQSKIISFASCLYPAKEVAGDFYDIFRVDDTHIAFVIGDVSDKGVPAALFMSTTITMMRQALSLGKTPASALTSVNKRLAERNPNMMFVTMIALTLDETTGICTICNAGHCPPIVINKNEVLELENLSGAAAGVMEDLQYSEFTYKLSKGQSLVLYTDGISEAQNEAGNFFGVEKIQQILQNTAHLSSEEILNKLNNEISIFRGNALQSDDITALCIQAI</sequence>
<dbReference type="PROSITE" id="PS51746">
    <property type="entry name" value="PPM_2"/>
    <property type="match status" value="1"/>
</dbReference>
<proteinExistence type="predicted"/>
<dbReference type="GO" id="GO:0016020">
    <property type="term" value="C:membrane"/>
    <property type="evidence" value="ECO:0007669"/>
    <property type="project" value="InterPro"/>
</dbReference>
<keyword evidence="2" id="KW-0812">Transmembrane</keyword>
<keyword evidence="1" id="KW-0378">Hydrolase</keyword>
<evidence type="ECO:0000259" key="3">
    <source>
        <dbReference type="PROSITE" id="PS51746"/>
    </source>
</evidence>
<evidence type="ECO:0000256" key="1">
    <source>
        <dbReference type="ARBA" id="ARBA00022801"/>
    </source>
</evidence>
<name>E8LKF7_SUCHY</name>
<dbReference type="GO" id="GO:0007165">
    <property type="term" value="P:signal transduction"/>
    <property type="evidence" value="ECO:0007669"/>
    <property type="project" value="InterPro"/>
</dbReference>
<dbReference type="Pfam" id="PF00672">
    <property type="entry name" value="HAMP"/>
    <property type="match status" value="1"/>
</dbReference>
<feature type="transmembrane region" description="Helical" evidence="2">
    <location>
        <begin position="287"/>
        <end position="306"/>
    </location>
</feature>
<organism evidence="4 5">
    <name type="scientific">Succinatimonas hippei (strain DSM 22608 / JCM 16073 / KCTC 15190 / YIT 12066)</name>
    <dbReference type="NCBI Taxonomy" id="762983"/>
    <lineage>
        <taxon>Bacteria</taxon>
        <taxon>Pseudomonadati</taxon>
        <taxon>Pseudomonadota</taxon>
        <taxon>Gammaproteobacteria</taxon>
        <taxon>Aeromonadales</taxon>
        <taxon>Succinivibrionaceae</taxon>
        <taxon>Succinatimonas</taxon>
    </lineage>
</organism>
<dbReference type="EMBL" id="AEVO01000057">
    <property type="protein sequence ID" value="EFY06992.1"/>
    <property type="molecule type" value="Genomic_DNA"/>
</dbReference>
<dbReference type="GO" id="GO:0016791">
    <property type="term" value="F:phosphatase activity"/>
    <property type="evidence" value="ECO:0007669"/>
    <property type="project" value="TreeGrafter"/>
</dbReference>
<dbReference type="InterPro" id="IPR003660">
    <property type="entry name" value="HAMP_dom"/>
</dbReference>
<keyword evidence="2" id="KW-0472">Membrane</keyword>
<dbReference type="Gene3D" id="3.60.40.10">
    <property type="entry name" value="PPM-type phosphatase domain"/>
    <property type="match status" value="1"/>
</dbReference>
<dbReference type="Pfam" id="PF07228">
    <property type="entry name" value="SpoIIE"/>
    <property type="match status" value="1"/>
</dbReference>
<dbReference type="SMART" id="SM00331">
    <property type="entry name" value="PP2C_SIG"/>
    <property type="match status" value="1"/>
</dbReference>
<dbReference type="InterPro" id="IPR052016">
    <property type="entry name" value="Bact_Sigma-Reg"/>
</dbReference>
<dbReference type="HOGENOM" id="CLU_020306_1_0_6"/>
<gene>
    <name evidence="4" type="ORF">HMPREF9444_01188</name>
</gene>
<protein>
    <submittedName>
        <fullName evidence="4">Stage II sporulation protein E</fullName>
    </submittedName>
</protein>
<keyword evidence="2" id="KW-1133">Transmembrane helix</keyword>
<dbReference type="InterPro" id="IPR001932">
    <property type="entry name" value="PPM-type_phosphatase-like_dom"/>
</dbReference>
<accession>E8LKF7</accession>
<dbReference type="AlphaFoldDB" id="E8LKF7"/>
<feature type="domain" description="PPM-type phosphatase" evidence="3">
    <location>
        <begin position="407"/>
        <end position="621"/>
    </location>
</feature>
<evidence type="ECO:0000313" key="5">
    <source>
        <dbReference type="Proteomes" id="UP000018458"/>
    </source>
</evidence>
<dbReference type="eggNOG" id="COG5000">
    <property type="taxonomic scope" value="Bacteria"/>
</dbReference>
<reference evidence="4 5" key="1">
    <citation type="submission" date="2011-01" db="EMBL/GenBank/DDBJ databases">
        <authorList>
            <person name="Weinstock G."/>
            <person name="Sodergren E."/>
            <person name="Clifton S."/>
            <person name="Fulton L."/>
            <person name="Fulton B."/>
            <person name="Courtney L."/>
            <person name="Fronick C."/>
            <person name="Harrison M."/>
            <person name="Strong C."/>
            <person name="Farmer C."/>
            <person name="Delahaunty K."/>
            <person name="Markovic C."/>
            <person name="Hall O."/>
            <person name="Minx P."/>
            <person name="Tomlinson C."/>
            <person name="Mitreva M."/>
            <person name="Hou S."/>
            <person name="Chen J."/>
            <person name="Wollam A."/>
            <person name="Pepin K.H."/>
            <person name="Johnson M."/>
            <person name="Bhonagiri V."/>
            <person name="Zhang X."/>
            <person name="Suruliraj S."/>
            <person name="Warren W."/>
            <person name="Chinwalla A."/>
            <person name="Mardis E.R."/>
            <person name="Wilson R.K."/>
        </authorList>
    </citation>
    <scope>NUCLEOTIDE SEQUENCE [LARGE SCALE GENOMIC DNA]</scope>
    <source>
        <strain evidence="5">DSM 22608 / JCM 16073 / KCTC 15190 / YIT 12066</strain>
    </source>
</reference>
<dbReference type="SUPFAM" id="SSF81606">
    <property type="entry name" value="PP2C-like"/>
    <property type="match status" value="1"/>
</dbReference>
<comment type="caution">
    <text evidence="4">The sequence shown here is derived from an EMBL/GenBank/DDBJ whole genome shotgun (WGS) entry which is preliminary data.</text>
</comment>
<evidence type="ECO:0000256" key="2">
    <source>
        <dbReference type="SAM" id="Phobius"/>
    </source>
</evidence>
<dbReference type="InterPro" id="IPR036457">
    <property type="entry name" value="PPM-type-like_dom_sf"/>
</dbReference>
<dbReference type="STRING" id="762983.HMPREF9444_01188"/>
<dbReference type="Gene3D" id="6.10.340.10">
    <property type="match status" value="1"/>
</dbReference>
<dbReference type="eggNOG" id="COG2208">
    <property type="taxonomic scope" value="Bacteria"/>
</dbReference>
<dbReference type="PANTHER" id="PTHR43156:SF2">
    <property type="entry name" value="STAGE II SPORULATION PROTEIN E"/>
    <property type="match status" value="1"/>
</dbReference>
<keyword evidence="5" id="KW-1185">Reference proteome</keyword>
<dbReference type="PANTHER" id="PTHR43156">
    <property type="entry name" value="STAGE II SPORULATION PROTEIN E-RELATED"/>
    <property type="match status" value="1"/>
</dbReference>
<dbReference type="Proteomes" id="UP000018458">
    <property type="component" value="Unassembled WGS sequence"/>
</dbReference>